<dbReference type="InterPro" id="IPR054424">
    <property type="entry name" value="Replitron_HUH"/>
</dbReference>
<gene>
    <name evidence="3" type="ORF">R1sor_006439</name>
</gene>
<feature type="region of interest" description="Disordered" evidence="1">
    <location>
        <begin position="404"/>
        <end position="486"/>
    </location>
</feature>
<organism evidence="3 4">
    <name type="scientific">Riccia sorocarpa</name>
    <dbReference type="NCBI Taxonomy" id="122646"/>
    <lineage>
        <taxon>Eukaryota</taxon>
        <taxon>Viridiplantae</taxon>
        <taxon>Streptophyta</taxon>
        <taxon>Embryophyta</taxon>
        <taxon>Marchantiophyta</taxon>
        <taxon>Marchantiopsida</taxon>
        <taxon>Marchantiidae</taxon>
        <taxon>Marchantiales</taxon>
        <taxon>Ricciaceae</taxon>
        <taxon>Riccia</taxon>
    </lineage>
</organism>
<dbReference type="AlphaFoldDB" id="A0ABD3HN12"/>
<reference evidence="3 4" key="1">
    <citation type="submission" date="2024-09" db="EMBL/GenBank/DDBJ databases">
        <title>Chromosome-scale assembly of Riccia sorocarpa.</title>
        <authorList>
            <person name="Paukszto L."/>
        </authorList>
    </citation>
    <scope>NUCLEOTIDE SEQUENCE [LARGE SCALE GENOMIC DNA]</scope>
    <source>
        <strain evidence="3">LP-2024</strain>
        <tissue evidence="3">Aerial parts of the thallus</tissue>
    </source>
</reference>
<protein>
    <recommendedName>
        <fullName evidence="2">Replitron HUH endonuclease domain-containing protein</fullName>
    </recommendedName>
</protein>
<feature type="compositionally biased region" description="Basic and acidic residues" evidence="1">
    <location>
        <begin position="427"/>
        <end position="451"/>
    </location>
</feature>
<evidence type="ECO:0000313" key="3">
    <source>
        <dbReference type="EMBL" id="KAL3692788.1"/>
    </source>
</evidence>
<proteinExistence type="predicted"/>
<evidence type="ECO:0000259" key="2">
    <source>
        <dbReference type="Pfam" id="PF21859"/>
    </source>
</evidence>
<feature type="compositionally biased region" description="Basic and acidic residues" evidence="1">
    <location>
        <begin position="404"/>
        <end position="420"/>
    </location>
</feature>
<dbReference type="Pfam" id="PF21859">
    <property type="entry name" value="Replitron_HUH"/>
    <property type="match status" value="1"/>
</dbReference>
<keyword evidence="4" id="KW-1185">Reference proteome</keyword>
<dbReference type="Proteomes" id="UP001633002">
    <property type="component" value="Unassembled WGS sequence"/>
</dbReference>
<feature type="region of interest" description="Disordered" evidence="1">
    <location>
        <begin position="146"/>
        <end position="182"/>
    </location>
</feature>
<dbReference type="EMBL" id="JBJQOH010000003">
    <property type="protein sequence ID" value="KAL3692788.1"/>
    <property type="molecule type" value="Genomic_DNA"/>
</dbReference>
<feature type="domain" description="Replitron HUH endonuclease" evidence="2">
    <location>
        <begin position="192"/>
        <end position="312"/>
    </location>
</feature>
<evidence type="ECO:0000256" key="1">
    <source>
        <dbReference type="SAM" id="MobiDB-lite"/>
    </source>
</evidence>
<feature type="region of interest" description="Disordered" evidence="1">
    <location>
        <begin position="520"/>
        <end position="551"/>
    </location>
</feature>
<sequence length="551" mass="62912">MHRIPVKTTYKVQEPYPEQLTLTQLIDISQPPKEFKLTEVCWWIGRIGIVPQQWSAELVDWFLPKEYVCVRRLERGKQVAAEKADGWIEAADEKEIDREEVDEMVEEAEDNDLDQVLSQNFCICRNVFGDDSECYCGFEPAAKAETASSDEGHDDKRHDDKRRKCSEGSDNEKPKAAALKRKTEPKEFNISLTLGIACVDVPGEIFDKSQNYMEEKATMAIMAFERGDAHLLLHIQSMFTIKTTSTRKLKEDIRAAVGWKDTAPLGNSLCVRSLKEKGLHTTTGLIGYCLKDEREAHFRLYTKNITERQMEEDRRVHFIYGASKYKNKVQLTPTNVLARALQYRKYRTKSPISVSFRNYFKQMIRSGKYMPGLKWATMKPMSQLRVERICSHRMELLIAEARKRKDDDDHKGQEPEKAADADDEQEDGSKGNHADKAAHAHDGQEDRDPSEPVRANEPAVQQIHDDNRNLQQPRAPGSPDDEFDADELPDVVDLDDIIQPGMDAEVLMYDLLTAGYGVRQRQAAGPEEHRNDDNNDQHQAANAAKNVIAEF</sequence>
<feature type="compositionally biased region" description="Basic and acidic residues" evidence="1">
    <location>
        <begin position="165"/>
        <end position="182"/>
    </location>
</feature>
<feature type="compositionally biased region" description="Basic and acidic residues" evidence="1">
    <location>
        <begin position="526"/>
        <end position="536"/>
    </location>
</feature>
<name>A0ABD3HN12_9MARC</name>
<accession>A0ABD3HN12</accession>
<comment type="caution">
    <text evidence="3">The sequence shown here is derived from an EMBL/GenBank/DDBJ whole genome shotgun (WGS) entry which is preliminary data.</text>
</comment>
<evidence type="ECO:0000313" key="4">
    <source>
        <dbReference type="Proteomes" id="UP001633002"/>
    </source>
</evidence>